<keyword evidence="6" id="KW-1185">Reference proteome</keyword>
<evidence type="ECO:0000256" key="1">
    <source>
        <dbReference type="ARBA" id="ARBA00022448"/>
    </source>
</evidence>
<comment type="caution">
    <text evidence="5">The sequence shown here is derived from an EMBL/GenBank/DDBJ whole genome shotgun (WGS) entry which is preliminary data.</text>
</comment>
<accession>A0ABD4T863</accession>
<proteinExistence type="predicted"/>
<dbReference type="InterPro" id="IPR050334">
    <property type="entry name" value="Molybdenum_import_ModC"/>
</dbReference>
<dbReference type="PANTHER" id="PTHR43514:SF1">
    <property type="entry name" value="SULFATE_THIOSULFATE IMPORT ATP-BINDING PROTEIN CYSA"/>
    <property type="match status" value="1"/>
</dbReference>
<dbReference type="CDD" id="cd03225">
    <property type="entry name" value="ABC_cobalt_CbiO_domain1"/>
    <property type="match status" value="1"/>
</dbReference>
<dbReference type="SMART" id="SM00382">
    <property type="entry name" value="AAA"/>
    <property type="match status" value="1"/>
</dbReference>
<evidence type="ECO:0000313" key="6">
    <source>
        <dbReference type="Proteomes" id="UP000031561"/>
    </source>
</evidence>
<keyword evidence="2" id="KW-0547">Nucleotide-binding</keyword>
<dbReference type="SUPFAM" id="SSF52540">
    <property type="entry name" value="P-loop containing nucleoside triphosphate hydrolases"/>
    <property type="match status" value="1"/>
</dbReference>
<name>A0ABD4T863_9CYAN</name>
<dbReference type="PROSITE" id="PS00211">
    <property type="entry name" value="ABC_TRANSPORTER_1"/>
    <property type="match status" value="1"/>
</dbReference>
<protein>
    <submittedName>
        <fullName evidence="5">Energy-coupling factor ABC transporter ATP-binding protein</fullName>
    </submittedName>
</protein>
<dbReference type="InterPro" id="IPR003439">
    <property type="entry name" value="ABC_transporter-like_ATP-bd"/>
</dbReference>
<dbReference type="EMBL" id="JTHE03000103">
    <property type="protein sequence ID" value="MCM1984705.1"/>
    <property type="molecule type" value="Genomic_DNA"/>
</dbReference>
<dbReference type="AlphaFoldDB" id="A0ABD4T863"/>
<dbReference type="PANTHER" id="PTHR43514">
    <property type="entry name" value="ABC TRANSPORTER I FAMILY MEMBER 10"/>
    <property type="match status" value="1"/>
</dbReference>
<reference evidence="5 6" key="1">
    <citation type="journal article" date="2015" name="Genome Announc.">
        <title>Draft Genome Sequence of Filamentous Marine Cyanobacterium Lyngbya confervoides Strain BDU141951.</title>
        <authorList>
            <person name="Chandrababunaidu M.M."/>
            <person name="Sen D."/>
            <person name="Tripathy S."/>
        </authorList>
    </citation>
    <scope>NUCLEOTIDE SEQUENCE [LARGE SCALE GENOMIC DNA]</scope>
    <source>
        <strain evidence="5 6">BDU141951</strain>
    </source>
</reference>
<dbReference type="InterPro" id="IPR017871">
    <property type="entry name" value="ABC_transporter-like_CS"/>
</dbReference>
<dbReference type="Gene3D" id="3.40.50.300">
    <property type="entry name" value="P-loop containing nucleotide triphosphate hydrolases"/>
    <property type="match status" value="1"/>
</dbReference>
<feature type="domain" description="ABC transporter" evidence="4">
    <location>
        <begin position="6"/>
        <end position="221"/>
    </location>
</feature>
<keyword evidence="1" id="KW-0813">Transport</keyword>
<dbReference type="GO" id="GO:0005524">
    <property type="term" value="F:ATP binding"/>
    <property type="evidence" value="ECO:0007669"/>
    <property type="project" value="UniProtKB-KW"/>
</dbReference>
<dbReference type="InterPro" id="IPR027417">
    <property type="entry name" value="P-loop_NTPase"/>
</dbReference>
<dbReference type="Proteomes" id="UP000031561">
    <property type="component" value="Unassembled WGS sequence"/>
</dbReference>
<evidence type="ECO:0000313" key="5">
    <source>
        <dbReference type="EMBL" id="MCM1984705.1"/>
    </source>
</evidence>
<organism evidence="5 6">
    <name type="scientific">Lyngbya confervoides BDU141951</name>
    <dbReference type="NCBI Taxonomy" id="1574623"/>
    <lineage>
        <taxon>Bacteria</taxon>
        <taxon>Bacillati</taxon>
        <taxon>Cyanobacteriota</taxon>
        <taxon>Cyanophyceae</taxon>
        <taxon>Oscillatoriophycideae</taxon>
        <taxon>Oscillatoriales</taxon>
        <taxon>Microcoleaceae</taxon>
        <taxon>Lyngbya</taxon>
    </lineage>
</organism>
<dbReference type="PROSITE" id="PS50893">
    <property type="entry name" value="ABC_TRANSPORTER_2"/>
    <property type="match status" value="1"/>
</dbReference>
<gene>
    <name evidence="5" type="ORF">QQ91_0017925</name>
</gene>
<dbReference type="GO" id="GO:0022857">
    <property type="term" value="F:transmembrane transporter activity"/>
    <property type="evidence" value="ECO:0007669"/>
    <property type="project" value="UniProtKB-ARBA"/>
</dbReference>
<dbReference type="InterPro" id="IPR015856">
    <property type="entry name" value="ABC_transpr_CbiO/EcfA_su"/>
</dbReference>
<dbReference type="RefSeq" id="WP_166276835.1">
    <property type="nucleotide sequence ID" value="NZ_JTHE03000103.1"/>
</dbReference>
<evidence type="ECO:0000256" key="3">
    <source>
        <dbReference type="ARBA" id="ARBA00022840"/>
    </source>
</evidence>
<evidence type="ECO:0000259" key="4">
    <source>
        <dbReference type="PROSITE" id="PS50893"/>
    </source>
</evidence>
<sequence length="224" mass="24732">MADPAIQVQQLCFGWTETQPILRQCTLSVPKGEFWMLLGTNGSGKSTLLRLLVGLLTPQSGQIHCFERVGFVFQNPDHQLVMPTVGADIAFGLVEEHLTLVEVRKRVDEALAAVNLAPLKQRPIYALSGGQKQRVAIAGAIARHCEVLLLDEPTALLDPESQLDLVQAVQTLVRERQLTALWVTHRLNELEYCDGAILMEKGQVVAQGKPLEICDRLVQTADSY</sequence>
<evidence type="ECO:0000256" key="2">
    <source>
        <dbReference type="ARBA" id="ARBA00022741"/>
    </source>
</evidence>
<dbReference type="Pfam" id="PF00005">
    <property type="entry name" value="ABC_tran"/>
    <property type="match status" value="1"/>
</dbReference>
<dbReference type="InterPro" id="IPR003593">
    <property type="entry name" value="AAA+_ATPase"/>
</dbReference>
<keyword evidence="3 5" id="KW-0067">ATP-binding</keyword>